<dbReference type="EC" id="2.7.13.3" evidence="3"/>
<keyword evidence="6" id="KW-0547">Nucleotide-binding</keyword>
<keyword evidence="10" id="KW-0175">Coiled coil</keyword>
<dbReference type="STRING" id="667014.Thein_0005"/>
<evidence type="ECO:0000256" key="1">
    <source>
        <dbReference type="ARBA" id="ARBA00000085"/>
    </source>
</evidence>
<dbReference type="KEGG" id="tid:Thein_0005"/>
<dbReference type="RefSeq" id="WP_013906638.1">
    <property type="nucleotide sequence ID" value="NC_015681.1"/>
</dbReference>
<feature type="domain" description="HAMP" evidence="13">
    <location>
        <begin position="198"/>
        <end position="253"/>
    </location>
</feature>
<name>F8A7X5_THEID</name>
<sequence>MVKTNSLYFRFTGLTFLAIFFTAILIIFSYIYINKRNFWENQTSILQEIANSLKESIKYYLPLDRKNEIKNLFKSYIDIANIENIVLIKCNNKKILISAKKINNPEDILFCKKNKIIKHEDHFHYKISFKIKIPQKNYLEDIIFKRSSNNIKEEKYCLCFILSSQKIFSQLWKPIITSIIIAIIITCILTIISIFTVNKISAPLKKVTEQINAISRGNIEEIEPELLESEIEEIKELANAFNKMVEALKNKEIEVRKEIEGYINELEKKNNELKKALKSLKESQEQLIQTEKLAGLGFISAGIAHEINNPLQVINGYCEIILAKETDQNKIKNLKRIQESVNRIKKITESLGEYTRKENNFKKVNLREVVDKAIETVKFSEKIKNIAFDINVDPNIKIIGKPTELQQVFINLFLNSVQAMEGEGKICVEAKNSKKEKLVYIYVKDTGPGIPSEHRKYIFDPFFTTKSPGEGTGLGLNIVYRIIMKHKGFIRVLDNDPGATFEIILKTV</sequence>
<dbReference type="InParanoid" id="F8A7X5"/>
<keyword evidence="11" id="KW-1133">Transmembrane helix</keyword>
<dbReference type="InterPro" id="IPR036097">
    <property type="entry name" value="HisK_dim/P_sf"/>
</dbReference>
<dbReference type="PROSITE" id="PS50885">
    <property type="entry name" value="HAMP"/>
    <property type="match status" value="1"/>
</dbReference>
<dbReference type="Proteomes" id="UP000006793">
    <property type="component" value="Chromosome"/>
</dbReference>
<dbReference type="SMART" id="SM00304">
    <property type="entry name" value="HAMP"/>
    <property type="match status" value="1"/>
</dbReference>
<dbReference type="Gene3D" id="6.10.340.10">
    <property type="match status" value="1"/>
</dbReference>
<dbReference type="InterPro" id="IPR003661">
    <property type="entry name" value="HisK_dim/P_dom"/>
</dbReference>
<evidence type="ECO:0000259" key="13">
    <source>
        <dbReference type="PROSITE" id="PS50885"/>
    </source>
</evidence>
<protein>
    <recommendedName>
        <fullName evidence="3">histidine kinase</fullName>
        <ecNumber evidence="3">2.7.13.3</ecNumber>
    </recommendedName>
</protein>
<evidence type="ECO:0000256" key="8">
    <source>
        <dbReference type="ARBA" id="ARBA00022840"/>
    </source>
</evidence>
<evidence type="ECO:0000256" key="2">
    <source>
        <dbReference type="ARBA" id="ARBA00004370"/>
    </source>
</evidence>
<dbReference type="Pfam" id="PF00512">
    <property type="entry name" value="HisKA"/>
    <property type="match status" value="1"/>
</dbReference>
<evidence type="ECO:0000256" key="4">
    <source>
        <dbReference type="ARBA" id="ARBA00022553"/>
    </source>
</evidence>
<evidence type="ECO:0000256" key="9">
    <source>
        <dbReference type="ARBA" id="ARBA00023012"/>
    </source>
</evidence>
<evidence type="ECO:0000256" key="5">
    <source>
        <dbReference type="ARBA" id="ARBA00022679"/>
    </source>
</evidence>
<dbReference type="InterPro" id="IPR005467">
    <property type="entry name" value="His_kinase_dom"/>
</dbReference>
<keyword evidence="5" id="KW-0808">Transferase</keyword>
<evidence type="ECO:0000256" key="10">
    <source>
        <dbReference type="SAM" id="Coils"/>
    </source>
</evidence>
<evidence type="ECO:0000256" key="7">
    <source>
        <dbReference type="ARBA" id="ARBA00022777"/>
    </source>
</evidence>
<feature type="transmembrane region" description="Helical" evidence="11">
    <location>
        <begin position="12"/>
        <end position="33"/>
    </location>
</feature>
<dbReference type="SUPFAM" id="SSF47384">
    <property type="entry name" value="Homodimeric domain of signal transducing histidine kinase"/>
    <property type="match status" value="1"/>
</dbReference>
<dbReference type="SUPFAM" id="SSF158472">
    <property type="entry name" value="HAMP domain-like"/>
    <property type="match status" value="1"/>
</dbReference>
<dbReference type="AlphaFoldDB" id="F8A7X5"/>
<dbReference type="PRINTS" id="PR00344">
    <property type="entry name" value="BCTRLSENSOR"/>
</dbReference>
<evidence type="ECO:0000256" key="11">
    <source>
        <dbReference type="SAM" id="Phobius"/>
    </source>
</evidence>
<proteinExistence type="predicted"/>
<dbReference type="Pfam" id="PF00672">
    <property type="entry name" value="HAMP"/>
    <property type="match status" value="1"/>
</dbReference>
<dbReference type="SUPFAM" id="SSF55874">
    <property type="entry name" value="ATPase domain of HSP90 chaperone/DNA topoisomerase II/histidine kinase"/>
    <property type="match status" value="1"/>
</dbReference>
<dbReference type="GO" id="GO:0005524">
    <property type="term" value="F:ATP binding"/>
    <property type="evidence" value="ECO:0007669"/>
    <property type="project" value="UniProtKB-KW"/>
</dbReference>
<dbReference type="Pfam" id="PF02518">
    <property type="entry name" value="HATPase_c"/>
    <property type="match status" value="1"/>
</dbReference>
<dbReference type="PROSITE" id="PS50109">
    <property type="entry name" value="HIS_KIN"/>
    <property type="match status" value="1"/>
</dbReference>
<keyword evidence="11" id="KW-0812">Transmembrane</keyword>
<dbReference type="eggNOG" id="COG4191">
    <property type="taxonomic scope" value="Bacteria"/>
</dbReference>
<dbReference type="OrthoDB" id="9773246at2"/>
<dbReference type="GO" id="GO:0016020">
    <property type="term" value="C:membrane"/>
    <property type="evidence" value="ECO:0007669"/>
    <property type="project" value="UniProtKB-SubCell"/>
</dbReference>
<dbReference type="Gene3D" id="3.30.565.10">
    <property type="entry name" value="Histidine kinase-like ATPase, C-terminal domain"/>
    <property type="match status" value="1"/>
</dbReference>
<dbReference type="InterPro" id="IPR036890">
    <property type="entry name" value="HATPase_C_sf"/>
</dbReference>
<keyword evidence="8" id="KW-0067">ATP-binding</keyword>
<organism evidence="14 15">
    <name type="scientific">Thermodesulfatator indicus (strain DSM 15286 / JCM 11887 / CIR29812)</name>
    <dbReference type="NCBI Taxonomy" id="667014"/>
    <lineage>
        <taxon>Bacteria</taxon>
        <taxon>Pseudomonadati</taxon>
        <taxon>Thermodesulfobacteriota</taxon>
        <taxon>Thermodesulfobacteria</taxon>
        <taxon>Thermodesulfobacteriales</taxon>
        <taxon>Thermodesulfatatoraceae</taxon>
        <taxon>Thermodesulfatator</taxon>
    </lineage>
</organism>
<feature type="transmembrane region" description="Helical" evidence="11">
    <location>
        <begin position="175"/>
        <end position="197"/>
    </location>
</feature>
<feature type="domain" description="Histidine kinase" evidence="12">
    <location>
        <begin position="302"/>
        <end position="508"/>
    </location>
</feature>
<keyword evidence="9" id="KW-0902">Two-component regulatory system</keyword>
<comment type="catalytic activity">
    <reaction evidence="1">
        <text>ATP + protein L-histidine = ADP + protein N-phospho-L-histidine.</text>
        <dbReference type="EC" id="2.7.13.3"/>
    </reaction>
</comment>
<evidence type="ECO:0000313" key="14">
    <source>
        <dbReference type="EMBL" id="AEH43891.1"/>
    </source>
</evidence>
<feature type="coiled-coil region" evidence="10">
    <location>
        <begin position="227"/>
        <end position="293"/>
    </location>
</feature>
<dbReference type="SMART" id="SM00387">
    <property type="entry name" value="HATPase_c"/>
    <property type="match status" value="1"/>
</dbReference>
<evidence type="ECO:0000313" key="15">
    <source>
        <dbReference type="Proteomes" id="UP000006793"/>
    </source>
</evidence>
<evidence type="ECO:0000256" key="3">
    <source>
        <dbReference type="ARBA" id="ARBA00012438"/>
    </source>
</evidence>
<keyword evidence="7 14" id="KW-0418">Kinase</keyword>
<reference evidence="15" key="1">
    <citation type="submission" date="2011-04" db="EMBL/GenBank/DDBJ databases">
        <title>The complete genome of Thermodesulfatator indicus DSM 15286.</title>
        <authorList>
            <person name="Lucas S."/>
            <person name="Copeland A."/>
            <person name="Lapidus A."/>
            <person name="Bruce D."/>
            <person name="Goodwin L."/>
            <person name="Pitluck S."/>
            <person name="Peters L."/>
            <person name="Kyrpides N."/>
            <person name="Mavromatis K."/>
            <person name="Pagani I."/>
            <person name="Ivanova N."/>
            <person name="Saunders L."/>
            <person name="Detter J.C."/>
            <person name="Tapia R."/>
            <person name="Han C."/>
            <person name="Land M."/>
            <person name="Hauser L."/>
            <person name="Markowitz V."/>
            <person name="Cheng J.-F."/>
            <person name="Hugenholtz P."/>
            <person name="Woyke T."/>
            <person name="Wu D."/>
            <person name="Spring S."/>
            <person name="Schroeder M."/>
            <person name="Brambilla E."/>
            <person name="Klenk H.-P."/>
            <person name="Eisen J.A."/>
        </authorList>
    </citation>
    <scope>NUCLEOTIDE SEQUENCE [LARGE SCALE GENOMIC DNA]</scope>
    <source>
        <strain evidence="15">DSM 15286 / JCM 11887 / CIR29812</strain>
    </source>
</reference>
<dbReference type="PANTHER" id="PTHR43065">
    <property type="entry name" value="SENSOR HISTIDINE KINASE"/>
    <property type="match status" value="1"/>
</dbReference>
<evidence type="ECO:0000256" key="6">
    <source>
        <dbReference type="ARBA" id="ARBA00022741"/>
    </source>
</evidence>
<evidence type="ECO:0000259" key="12">
    <source>
        <dbReference type="PROSITE" id="PS50109"/>
    </source>
</evidence>
<comment type="subcellular location">
    <subcellularLocation>
        <location evidence="2">Membrane</location>
    </subcellularLocation>
</comment>
<reference evidence="14 15" key="2">
    <citation type="journal article" date="2012" name="Stand. Genomic Sci.">
        <title>Complete genome sequence of the thermophilic sulfate-reducing ocean bacterium Thermodesulfatator indicus type strain (CIR29812(T)).</title>
        <authorList>
            <person name="Anderson I."/>
            <person name="Saunders E."/>
            <person name="Lapidus A."/>
            <person name="Nolan M."/>
            <person name="Lucas S."/>
            <person name="Tice H."/>
            <person name="Del Rio T.G."/>
            <person name="Cheng J.F."/>
            <person name="Han C."/>
            <person name="Tapia R."/>
            <person name="Goodwin L.A."/>
            <person name="Pitluck S."/>
            <person name="Liolios K."/>
            <person name="Mavromatis K."/>
            <person name="Pagani I."/>
            <person name="Ivanova N."/>
            <person name="Mikhailova N."/>
            <person name="Pati A."/>
            <person name="Chen A."/>
            <person name="Palaniappan K."/>
            <person name="Land M."/>
            <person name="Hauser L."/>
            <person name="Jeffries C.D."/>
            <person name="Chang Y.J."/>
            <person name="Brambilla E.M."/>
            <person name="Rohde M."/>
            <person name="Spring S."/>
            <person name="Goker M."/>
            <person name="Detter J.C."/>
            <person name="Woyke T."/>
            <person name="Bristow J."/>
            <person name="Eisen J.A."/>
            <person name="Markowitz V."/>
            <person name="Hugenholtz P."/>
            <person name="Kyrpides N.C."/>
            <person name="Klenk H.P."/>
        </authorList>
    </citation>
    <scope>NUCLEOTIDE SEQUENCE [LARGE SCALE GENOMIC DNA]</scope>
    <source>
        <strain evidence="15">DSM 15286 / JCM 11887 / CIR29812</strain>
    </source>
</reference>
<dbReference type="CDD" id="cd00082">
    <property type="entry name" value="HisKA"/>
    <property type="match status" value="1"/>
</dbReference>
<dbReference type="HOGENOM" id="CLU_536283_0_0_0"/>
<dbReference type="SMART" id="SM00388">
    <property type="entry name" value="HisKA"/>
    <property type="match status" value="1"/>
</dbReference>
<dbReference type="Gene3D" id="1.10.287.130">
    <property type="match status" value="1"/>
</dbReference>
<keyword evidence="4" id="KW-0597">Phosphoprotein</keyword>
<dbReference type="GO" id="GO:0000155">
    <property type="term" value="F:phosphorelay sensor kinase activity"/>
    <property type="evidence" value="ECO:0007669"/>
    <property type="project" value="InterPro"/>
</dbReference>
<gene>
    <name evidence="14" type="ordered locus">Thein_0005</name>
</gene>
<dbReference type="PANTHER" id="PTHR43065:SF10">
    <property type="entry name" value="PEROXIDE STRESS-ACTIVATED HISTIDINE KINASE MAK3"/>
    <property type="match status" value="1"/>
</dbReference>
<accession>F8A7X5</accession>
<dbReference type="InterPro" id="IPR003594">
    <property type="entry name" value="HATPase_dom"/>
</dbReference>
<dbReference type="InterPro" id="IPR004358">
    <property type="entry name" value="Sig_transdc_His_kin-like_C"/>
</dbReference>
<keyword evidence="15" id="KW-1185">Reference proteome</keyword>
<keyword evidence="11" id="KW-0472">Membrane</keyword>
<dbReference type="EMBL" id="CP002683">
    <property type="protein sequence ID" value="AEH43891.1"/>
    <property type="molecule type" value="Genomic_DNA"/>
</dbReference>
<dbReference type="PaxDb" id="667014-Thein_0005"/>
<dbReference type="InterPro" id="IPR003660">
    <property type="entry name" value="HAMP_dom"/>
</dbReference>